<evidence type="ECO:0000313" key="7">
    <source>
        <dbReference type="Proteomes" id="UP001617669"/>
    </source>
</evidence>
<gene>
    <name evidence="6" type="ORF">ACIKP9_05090</name>
</gene>
<dbReference type="Proteomes" id="UP001617669">
    <property type="component" value="Unassembled WGS sequence"/>
</dbReference>
<evidence type="ECO:0000313" key="6">
    <source>
        <dbReference type="EMBL" id="MFJ5445596.1"/>
    </source>
</evidence>
<keyword evidence="2" id="KW-0479">Metal-binding</keyword>
<dbReference type="Pfam" id="PF04828">
    <property type="entry name" value="GFA"/>
    <property type="match status" value="1"/>
</dbReference>
<dbReference type="InterPro" id="IPR006913">
    <property type="entry name" value="CENP-V/GFA"/>
</dbReference>
<accession>A0ABW8GJN8</accession>
<keyword evidence="4" id="KW-0456">Lyase</keyword>
<dbReference type="PANTHER" id="PTHR33337">
    <property type="entry name" value="GFA DOMAIN-CONTAINING PROTEIN"/>
    <property type="match status" value="1"/>
</dbReference>
<reference evidence="6 7" key="1">
    <citation type="submission" date="2024-11" db="EMBL/GenBank/DDBJ databases">
        <authorList>
            <person name="Kaparullina E.N."/>
            <person name="Delegan Y.A."/>
            <person name="Doronina N.V."/>
        </authorList>
    </citation>
    <scope>NUCLEOTIDE SEQUENCE [LARGE SCALE GENOMIC DNA]</scope>
    <source>
        <strain evidence="6 7">7sh_L</strain>
    </source>
</reference>
<evidence type="ECO:0000256" key="4">
    <source>
        <dbReference type="ARBA" id="ARBA00023239"/>
    </source>
</evidence>
<dbReference type="EMBL" id="JBIWXY010000001">
    <property type="protein sequence ID" value="MFJ5445596.1"/>
    <property type="molecule type" value="Genomic_DNA"/>
</dbReference>
<dbReference type="RefSeq" id="WP_400880131.1">
    <property type="nucleotide sequence ID" value="NZ_JBIWXY010000001.1"/>
</dbReference>
<dbReference type="Gene3D" id="3.90.1590.10">
    <property type="entry name" value="glutathione-dependent formaldehyde- activating enzyme (gfa)"/>
    <property type="match status" value="1"/>
</dbReference>
<feature type="domain" description="CENP-V/GFA" evidence="5">
    <location>
        <begin position="3"/>
        <end position="119"/>
    </location>
</feature>
<dbReference type="PROSITE" id="PS51891">
    <property type="entry name" value="CENP_V_GFA"/>
    <property type="match status" value="1"/>
</dbReference>
<comment type="caution">
    <text evidence="6">The sequence shown here is derived from an EMBL/GenBank/DDBJ whole genome shotgun (WGS) entry which is preliminary data.</text>
</comment>
<evidence type="ECO:0000256" key="2">
    <source>
        <dbReference type="ARBA" id="ARBA00022723"/>
    </source>
</evidence>
<dbReference type="InterPro" id="IPR011057">
    <property type="entry name" value="Mss4-like_sf"/>
</dbReference>
<keyword evidence="3" id="KW-0862">Zinc</keyword>
<comment type="similarity">
    <text evidence="1">Belongs to the Gfa family.</text>
</comment>
<sequence>MERNGHCLCGAVTFKLTSDPLAVRVCWCRDCQHFAANGTVNAIVPASALEFSGPLAEYTKVADSGNEVTRQFCPQCGTHLFGISSARPQFKVVRTGNFDDPSSITPDTNIWTQSAPSWACIDHSLEQAEQQPLAPQAPSSRPAQ</sequence>
<organism evidence="6 7">
    <name type="scientific">Methylobacillus methanolivorans</name>
    <dbReference type="NCBI Taxonomy" id="1848927"/>
    <lineage>
        <taxon>Bacteria</taxon>
        <taxon>Pseudomonadati</taxon>
        <taxon>Pseudomonadota</taxon>
        <taxon>Betaproteobacteria</taxon>
        <taxon>Nitrosomonadales</taxon>
        <taxon>Methylophilaceae</taxon>
        <taxon>Methylobacillus</taxon>
    </lineage>
</organism>
<proteinExistence type="inferred from homology"/>
<name>A0ABW8GJN8_9PROT</name>
<keyword evidence="7" id="KW-1185">Reference proteome</keyword>
<dbReference type="PANTHER" id="PTHR33337:SF40">
    <property type="entry name" value="CENP-V_GFA DOMAIN-CONTAINING PROTEIN-RELATED"/>
    <property type="match status" value="1"/>
</dbReference>
<dbReference type="SUPFAM" id="SSF51316">
    <property type="entry name" value="Mss4-like"/>
    <property type="match status" value="1"/>
</dbReference>
<protein>
    <submittedName>
        <fullName evidence="6">GFA family protein</fullName>
    </submittedName>
</protein>
<evidence type="ECO:0000256" key="3">
    <source>
        <dbReference type="ARBA" id="ARBA00022833"/>
    </source>
</evidence>
<evidence type="ECO:0000259" key="5">
    <source>
        <dbReference type="PROSITE" id="PS51891"/>
    </source>
</evidence>
<evidence type="ECO:0000256" key="1">
    <source>
        <dbReference type="ARBA" id="ARBA00005495"/>
    </source>
</evidence>